<feature type="signal peptide" evidence="3">
    <location>
        <begin position="1"/>
        <end position="24"/>
    </location>
</feature>
<keyword evidence="6" id="KW-1185">Reference proteome</keyword>
<dbReference type="Proteomes" id="UP001256827">
    <property type="component" value="Chromosome"/>
</dbReference>
<dbReference type="Gene3D" id="3.40.710.10">
    <property type="entry name" value="DD-peptidase/beta-lactamase superfamily"/>
    <property type="match status" value="1"/>
</dbReference>
<evidence type="ECO:0000313" key="6">
    <source>
        <dbReference type="Proteomes" id="UP001256827"/>
    </source>
</evidence>
<reference evidence="5 6" key="1">
    <citation type="submission" date="2023-09" db="EMBL/GenBank/DDBJ databases">
        <title>Complete Genome and Methylome dissection of Bacillus brevis NEB573 original source of BbsI restriction endonuclease.</title>
        <authorList>
            <person name="Fomenkov A."/>
            <person name="Roberts R.D."/>
        </authorList>
    </citation>
    <scope>NUCLEOTIDE SEQUENCE [LARGE SCALE GENOMIC DNA]</scope>
    <source>
        <strain evidence="5 6">NEB573</strain>
    </source>
</reference>
<dbReference type="SUPFAM" id="SSF56601">
    <property type="entry name" value="beta-lactamase/transpeptidase-like"/>
    <property type="match status" value="1"/>
</dbReference>
<keyword evidence="1 5" id="KW-0378">Hydrolase</keyword>
<feature type="region of interest" description="Disordered" evidence="2">
    <location>
        <begin position="27"/>
        <end position="62"/>
    </location>
</feature>
<proteinExistence type="predicted"/>
<evidence type="ECO:0000256" key="2">
    <source>
        <dbReference type="SAM" id="MobiDB-lite"/>
    </source>
</evidence>
<organism evidence="5 6">
    <name type="scientific">Brevibacillus brevis</name>
    <name type="common">Bacillus brevis</name>
    <dbReference type="NCBI Taxonomy" id="1393"/>
    <lineage>
        <taxon>Bacteria</taxon>
        <taxon>Bacillati</taxon>
        <taxon>Bacillota</taxon>
        <taxon>Bacilli</taxon>
        <taxon>Bacillales</taxon>
        <taxon>Paenibacillaceae</taxon>
        <taxon>Brevibacillus</taxon>
    </lineage>
</organism>
<evidence type="ECO:0000259" key="4">
    <source>
        <dbReference type="Pfam" id="PF00144"/>
    </source>
</evidence>
<dbReference type="Pfam" id="PF00144">
    <property type="entry name" value="Beta-lactamase"/>
    <property type="match status" value="1"/>
</dbReference>
<dbReference type="RefSeq" id="WP_310771082.1">
    <property type="nucleotide sequence ID" value="NZ_CP134050.1"/>
</dbReference>
<accession>A0ABY9T950</accession>
<protein>
    <submittedName>
        <fullName evidence="5">Serine hydrolase</fullName>
    </submittedName>
</protein>
<evidence type="ECO:0000256" key="3">
    <source>
        <dbReference type="SAM" id="SignalP"/>
    </source>
</evidence>
<dbReference type="EMBL" id="CP134050">
    <property type="protein sequence ID" value="WNC16428.1"/>
    <property type="molecule type" value="Genomic_DNA"/>
</dbReference>
<dbReference type="GO" id="GO:0016787">
    <property type="term" value="F:hydrolase activity"/>
    <property type="evidence" value="ECO:0007669"/>
    <property type="project" value="UniProtKB-KW"/>
</dbReference>
<sequence>MKKRAVIVGLCVCLCAGLICPAWAAQKPDGEKKPRPVPHPLTHAWDAPGPSRTELRPGSPAEAGLSEKALDQIDQVIQSAIERKLVPGAVVLVARRGVIAWEQAYGYAAKYADDGYGELRSPVRMRTDTLFDLASVSKLFTAVAVMQLYDQGRIRLDEPVVTYLPDFVGKGKEKVTVRQLLTHTSGFAAYVPLYKQGGSREALLQTVLRLPLAEEPGRAHVYSDVNMLVLGVLVERLSGKRLDDFIRESIAQPLGLAETMYNPPPPLRKRSAATEYQAATDRGLIWGQVQDENAWALGGVAGHAGLFGTARDLAVFAQMMLNGGTYGGKRILSEKAAAWMAQNQLSALSDEKHGLGWQLDRGTYMDALGDSRSMGHTGFTGTSLLVSHSQQAIVIFLTNRIHPVRDTASLTPLRNAVARQASLAISVDIPWQDGAWFAGTGDDRQATLTAEASMAAGGTLTYDTWYRIENEYDYGYVEVSPDKIRWKKLGDAATGESDWVRVSWRLPEGVKYIRFRYETDGTINGRGWYVHHPVLLDRTGRKIGTDWLAEGWSREGGREEKP</sequence>
<evidence type="ECO:0000313" key="5">
    <source>
        <dbReference type="EMBL" id="WNC16428.1"/>
    </source>
</evidence>
<gene>
    <name evidence="5" type="ORF">RGB73_08960</name>
</gene>
<dbReference type="InterPro" id="IPR012338">
    <property type="entry name" value="Beta-lactam/transpept-like"/>
</dbReference>
<dbReference type="PANTHER" id="PTHR43283">
    <property type="entry name" value="BETA-LACTAMASE-RELATED"/>
    <property type="match status" value="1"/>
</dbReference>
<feature type="domain" description="Beta-lactamase-related" evidence="4">
    <location>
        <begin position="73"/>
        <end position="417"/>
    </location>
</feature>
<evidence type="ECO:0000256" key="1">
    <source>
        <dbReference type="ARBA" id="ARBA00022801"/>
    </source>
</evidence>
<dbReference type="InterPro" id="IPR001466">
    <property type="entry name" value="Beta-lactam-related"/>
</dbReference>
<dbReference type="InterPro" id="IPR050789">
    <property type="entry name" value="Diverse_Enzym_Activities"/>
</dbReference>
<feature type="chain" id="PRO_5046999152" evidence="3">
    <location>
        <begin position="25"/>
        <end position="562"/>
    </location>
</feature>
<dbReference type="PANTHER" id="PTHR43283:SF11">
    <property type="entry name" value="BETA-LACTAMASE-RELATED DOMAIN-CONTAINING PROTEIN"/>
    <property type="match status" value="1"/>
</dbReference>
<name>A0ABY9T950_BREBE</name>
<dbReference type="Pfam" id="PF20773">
    <property type="entry name" value="InhA-like_MAM"/>
    <property type="match status" value="1"/>
</dbReference>
<keyword evidence="3" id="KW-0732">Signal</keyword>